<dbReference type="Proteomes" id="UP000179227">
    <property type="component" value="Unassembled WGS sequence"/>
</dbReference>
<name>A0A1F5I4D8_9BACT</name>
<protein>
    <recommendedName>
        <fullName evidence="4">DUF4012 domain-containing protein</fullName>
    </recommendedName>
</protein>
<sequence length="610" mass="68601">MNPPKRRKIKFYILLLIIFVSFFALLSGLFLIKATFNLRKVSASAKSQDLAAAKTSINAAQNDFKNAKSALSVFTPFRIIPFFGWYIADIQRGVSAATASLGAAENIVDAIAPYADVLGFKEQGNFLGGSAAERLNLAIETLSKITPQLDKISANLTVARKQIDQIQSWRYPNFLPTRPRTKIETAKETIDRLDTFIVQARPLIEVLPQIMGRDGKKKYLILFQNNAEIRPTGGFITAYAYLTIDKGKIESAGSSDIYKLDETLTKKFPAPAPILKYLPNVYNLNIRDTNLSPDFLISMKQFENLYKVSAADQDIEGIITVDTNFVLNMIKVLGPIEVEGTKYTADIVDECACPQIIYQLEKFADEPVNFEKGNERKAIISPLMQQMITMILSAPQSKWPHIISTILSSFSQKHILLYFKEAAAQNAVEKVNFAGRVYNYEDDYFYLNETNFGGAKSNLYIKQTLKQIITKTKNGQINKKITIEYKYPRRADNCSLERKGGLCLAGIYRDWIRIYVPLGSTLIKSSGLEQNFTTGEDLGKTLFEGFFTLRPEGIAKIEIEYTSPVKLDPNYKLLIQKQPGVPNFSYDIEAFGKKIKAFPLDSDKELIVKP</sequence>
<accession>A0A1F5I4D8</accession>
<dbReference type="InterPro" id="IPR025101">
    <property type="entry name" value="DUF4012"/>
</dbReference>
<evidence type="ECO:0000256" key="1">
    <source>
        <dbReference type="SAM" id="Phobius"/>
    </source>
</evidence>
<organism evidence="2 3">
    <name type="scientific">Candidatus Curtissbacteria bacterium RIFCSPLOWO2_01_FULL_42_26</name>
    <dbReference type="NCBI Taxonomy" id="1797729"/>
    <lineage>
        <taxon>Bacteria</taxon>
        <taxon>Candidatus Curtissiibacteriota</taxon>
    </lineage>
</organism>
<reference evidence="2 3" key="1">
    <citation type="journal article" date="2016" name="Nat. Commun.">
        <title>Thousands of microbial genomes shed light on interconnected biogeochemical processes in an aquifer system.</title>
        <authorList>
            <person name="Anantharaman K."/>
            <person name="Brown C.T."/>
            <person name="Hug L.A."/>
            <person name="Sharon I."/>
            <person name="Castelle C.J."/>
            <person name="Probst A.J."/>
            <person name="Thomas B.C."/>
            <person name="Singh A."/>
            <person name="Wilkins M.J."/>
            <person name="Karaoz U."/>
            <person name="Brodie E.L."/>
            <person name="Williams K.H."/>
            <person name="Hubbard S.S."/>
            <person name="Banfield J.F."/>
        </authorList>
    </citation>
    <scope>NUCLEOTIDE SEQUENCE [LARGE SCALE GENOMIC DNA]</scope>
</reference>
<dbReference type="AlphaFoldDB" id="A0A1F5I4D8"/>
<keyword evidence="1" id="KW-0472">Membrane</keyword>
<gene>
    <name evidence="2" type="ORF">A3A60_03405</name>
</gene>
<evidence type="ECO:0008006" key="4">
    <source>
        <dbReference type="Google" id="ProtNLM"/>
    </source>
</evidence>
<dbReference type="Pfam" id="PF13196">
    <property type="entry name" value="DUF4012"/>
    <property type="match status" value="1"/>
</dbReference>
<keyword evidence="1" id="KW-0812">Transmembrane</keyword>
<dbReference type="STRING" id="1797729.A3A60_03405"/>
<proteinExistence type="predicted"/>
<comment type="caution">
    <text evidence="2">The sequence shown here is derived from an EMBL/GenBank/DDBJ whole genome shotgun (WGS) entry which is preliminary data.</text>
</comment>
<evidence type="ECO:0000313" key="2">
    <source>
        <dbReference type="EMBL" id="OGE11129.1"/>
    </source>
</evidence>
<evidence type="ECO:0000313" key="3">
    <source>
        <dbReference type="Proteomes" id="UP000179227"/>
    </source>
</evidence>
<keyword evidence="1" id="KW-1133">Transmembrane helix</keyword>
<dbReference type="EMBL" id="MFBS01000003">
    <property type="protein sequence ID" value="OGE11129.1"/>
    <property type="molecule type" value="Genomic_DNA"/>
</dbReference>
<feature type="transmembrane region" description="Helical" evidence="1">
    <location>
        <begin position="12"/>
        <end position="32"/>
    </location>
</feature>